<dbReference type="InterPro" id="IPR013131">
    <property type="entry name" value="Mannitol_DH_N"/>
</dbReference>
<feature type="domain" description="Mannitol dehydrogenase C-terminal" evidence="3">
    <location>
        <begin position="291"/>
        <end position="435"/>
    </location>
</feature>
<dbReference type="GO" id="GO:0016616">
    <property type="term" value="F:oxidoreductase activity, acting on the CH-OH group of donors, NAD or NADP as acceptor"/>
    <property type="evidence" value="ECO:0007669"/>
    <property type="project" value="TreeGrafter"/>
</dbReference>
<dbReference type="Gene3D" id="3.40.50.720">
    <property type="entry name" value="NAD(P)-binding Rossmann-like Domain"/>
    <property type="match status" value="1"/>
</dbReference>
<dbReference type="Gene3D" id="1.10.1040.10">
    <property type="entry name" value="N-(1-d-carboxylethyl)-l-norvaline Dehydrogenase, domain 2"/>
    <property type="match status" value="1"/>
</dbReference>
<proteinExistence type="predicted"/>
<evidence type="ECO:0000313" key="4">
    <source>
        <dbReference type="EMBL" id="RPF71022.1"/>
    </source>
</evidence>
<organism evidence="4 5">
    <name type="scientific">Aurantiacibacter spongiae</name>
    <dbReference type="NCBI Taxonomy" id="2488860"/>
    <lineage>
        <taxon>Bacteria</taxon>
        <taxon>Pseudomonadati</taxon>
        <taxon>Pseudomonadota</taxon>
        <taxon>Alphaproteobacteria</taxon>
        <taxon>Sphingomonadales</taxon>
        <taxon>Erythrobacteraceae</taxon>
        <taxon>Aurantiacibacter</taxon>
    </lineage>
</organism>
<dbReference type="InterPro" id="IPR050988">
    <property type="entry name" value="Mannitol_DH/Oxidoreductase"/>
</dbReference>
<sequence length="480" mass="52337">MGSRGTGPGARLRFRQDGLSVVRLSPDTLAGRGGVATQPSYDRSQNAGIVHFGIGAFHRAHQAWYTDACLAAGERDWMTTGVSMRSARVANQLNPQGGLFTLTERSRDGEETRAIGAVQGVLIAGRDRSAIAQRLARPECHVASFTVTEKGYCRASDGSLDRELARAGFYPLLTDALMQRRQAGRSGLTLLSCDNLSGNGSQLGRLMRDWLAGEAPGMVDWFDANCSTPDSMVDRIVPATTERDIASLEDRIGLRDEGAVFTEPFSQWIIADDFAGARPRWDDHGAKIVTDVTPYETAKLRMLNGAHSLLAYAGLDAGHKFVHQAIANPVLRGQTLALMREEAAPTIAAGEGQNLTGYADALIARFENPGLDHRLFQIAMDGSQKIPQRWLETLAIQRERGRRCPVILQGIGHWLLHVRGDRRPVEDPLADRMRALWRQAGVGGIVNAIFGRGGLLASQWQPDRIEAETIRGVLLSESSL</sequence>
<feature type="domain" description="Mannitol dehydrogenase N-terminal" evidence="2">
    <location>
        <begin position="48"/>
        <end position="282"/>
    </location>
</feature>
<dbReference type="SUPFAM" id="SSF51735">
    <property type="entry name" value="NAD(P)-binding Rossmann-fold domains"/>
    <property type="match status" value="1"/>
</dbReference>
<dbReference type="Pfam" id="PF01232">
    <property type="entry name" value="Mannitol_dh"/>
    <property type="match status" value="1"/>
</dbReference>
<dbReference type="InterPro" id="IPR013118">
    <property type="entry name" value="Mannitol_DH_C"/>
</dbReference>
<dbReference type="InterPro" id="IPR013328">
    <property type="entry name" value="6PGD_dom2"/>
</dbReference>
<evidence type="ECO:0000259" key="2">
    <source>
        <dbReference type="Pfam" id="PF01232"/>
    </source>
</evidence>
<name>A0A3N5DH77_9SPHN</name>
<evidence type="ECO:0000256" key="1">
    <source>
        <dbReference type="ARBA" id="ARBA00023002"/>
    </source>
</evidence>
<dbReference type="PANTHER" id="PTHR43362:SF1">
    <property type="entry name" value="MANNITOL DEHYDROGENASE 2-RELATED"/>
    <property type="match status" value="1"/>
</dbReference>
<keyword evidence="1" id="KW-0560">Oxidoreductase</keyword>
<comment type="caution">
    <text evidence="4">The sequence shown here is derived from an EMBL/GenBank/DDBJ whole genome shotgun (WGS) entry which is preliminary data.</text>
</comment>
<dbReference type="SUPFAM" id="SSF48179">
    <property type="entry name" value="6-phosphogluconate dehydrogenase C-terminal domain-like"/>
    <property type="match status" value="1"/>
</dbReference>
<dbReference type="InterPro" id="IPR036291">
    <property type="entry name" value="NAD(P)-bd_dom_sf"/>
</dbReference>
<dbReference type="OrthoDB" id="271711at2"/>
<evidence type="ECO:0000259" key="3">
    <source>
        <dbReference type="Pfam" id="PF08125"/>
    </source>
</evidence>
<dbReference type="EMBL" id="RPFZ01000001">
    <property type="protein sequence ID" value="RPF71022.1"/>
    <property type="molecule type" value="Genomic_DNA"/>
</dbReference>
<gene>
    <name evidence="4" type="ORF">EG799_04900</name>
</gene>
<dbReference type="InterPro" id="IPR000669">
    <property type="entry name" value="Mannitol_DH"/>
</dbReference>
<dbReference type="InterPro" id="IPR008927">
    <property type="entry name" value="6-PGluconate_DH-like_C_sf"/>
</dbReference>
<dbReference type="PRINTS" id="PR00084">
    <property type="entry name" value="MTLDHDRGNASE"/>
</dbReference>
<dbReference type="PANTHER" id="PTHR43362">
    <property type="entry name" value="MANNITOL DEHYDROGENASE DSF1-RELATED"/>
    <property type="match status" value="1"/>
</dbReference>
<evidence type="ECO:0000313" key="5">
    <source>
        <dbReference type="Proteomes" id="UP000275232"/>
    </source>
</evidence>
<protein>
    <submittedName>
        <fullName evidence="4">Mannitol dehydrogenase family protein</fullName>
    </submittedName>
</protein>
<keyword evidence="5" id="KW-1185">Reference proteome</keyword>
<dbReference type="Proteomes" id="UP000275232">
    <property type="component" value="Unassembled WGS sequence"/>
</dbReference>
<reference evidence="4 5" key="1">
    <citation type="submission" date="2018-11" db="EMBL/GenBank/DDBJ databases">
        <title>Erythrobacter spongiae sp. nov., isolated from a marine sponge.</title>
        <authorList>
            <person name="Zhuang L."/>
            <person name="Luo L."/>
        </authorList>
    </citation>
    <scope>NUCLEOTIDE SEQUENCE [LARGE SCALE GENOMIC DNA]</scope>
    <source>
        <strain evidence="4 5">HN-E23</strain>
    </source>
</reference>
<accession>A0A3N5DH77</accession>
<dbReference type="AlphaFoldDB" id="A0A3N5DH77"/>
<dbReference type="Pfam" id="PF08125">
    <property type="entry name" value="Mannitol_dh_C"/>
    <property type="match status" value="1"/>
</dbReference>